<dbReference type="Gene3D" id="1.10.287.1060">
    <property type="entry name" value="ESAT-6-like"/>
    <property type="match status" value="1"/>
</dbReference>
<keyword evidence="4" id="KW-1185">Reference proteome</keyword>
<sequence length="420" mass="43606">MSGTKYPSLGFDPARGNVAMVRDIAEQMTDTGKYSEEAYDVLKSVQGQRDVWTGEAARAFAEDLGELPKYLNDAHSSLEAAGKALRTWGDRLEEHQKEAVRLEQQARQALEDYNAKNAAAEAARSAAVQQADSPELRDSATKKINAANDAWGAVEAIRKKAEALQDTWEDDARTCSKALNEAAEKAPNKAFFESFGELFDDPGKWFKDHLGDLGDIAGIVSTVAGALALIPAFIPIAGPIALAAGGVALAAHGGDMVANEKYDDPNAWMTVGGDVLGVLPGVGAVSKGFNAAGDVVAGVDRVVDVTRTTGAAGMLDTAGEAVAKGSKGFSDEIDSVVRDMKEPAKAFQWVAEKAVGGNQLLADAATAGAQESAAKVLQGGTDVALQVPSGVGLFEKGQDTTDAKNSAGAAGAILSGIQLK</sequence>
<feature type="domain" description="Putative T7SS secretion signal" evidence="2">
    <location>
        <begin position="15"/>
        <end position="189"/>
    </location>
</feature>
<proteinExistence type="predicted"/>
<evidence type="ECO:0000313" key="3">
    <source>
        <dbReference type="EMBL" id="RCW43123.1"/>
    </source>
</evidence>
<evidence type="ECO:0000259" key="2">
    <source>
        <dbReference type="Pfam" id="PF21725"/>
    </source>
</evidence>
<evidence type="ECO:0000256" key="1">
    <source>
        <dbReference type="SAM" id="Coils"/>
    </source>
</evidence>
<protein>
    <recommendedName>
        <fullName evidence="2">Putative T7SS secretion signal domain-containing protein</fullName>
    </recommendedName>
</protein>
<evidence type="ECO:0000313" key="4">
    <source>
        <dbReference type="Proteomes" id="UP000253495"/>
    </source>
</evidence>
<dbReference type="Proteomes" id="UP000253495">
    <property type="component" value="Unassembled WGS sequence"/>
</dbReference>
<name>A0A368VUI9_9ACTN</name>
<comment type="caution">
    <text evidence="3">The sequence shown here is derived from an EMBL/GenBank/DDBJ whole genome shotgun (WGS) entry which is preliminary data.</text>
</comment>
<organism evidence="3 4">
    <name type="scientific">Halopolyspora algeriensis</name>
    <dbReference type="NCBI Taxonomy" id="1500506"/>
    <lineage>
        <taxon>Bacteria</taxon>
        <taxon>Bacillati</taxon>
        <taxon>Actinomycetota</taxon>
        <taxon>Actinomycetes</taxon>
        <taxon>Actinomycetes incertae sedis</taxon>
        <taxon>Halopolyspora</taxon>
    </lineage>
</organism>
<keyword evidence="1" id="KW-0175">Coiled coil</keyword>
<dbReference type="InterPro" id="IPR049082">
    <property type="entry name" value="T7SS_signal"/>
</dbReference>
<dbReference type="AlphaFoldDB" id="A0A368VUI9"/>
<gene>
    <name evidence="3" type="ORF">DFQ14_10710</name>
</gene>
<dbReference type="OrthoDB" id="4140785at2"/>
<dbReference type="InterPro" id="IPR036689">
    <property type="entry name" value="ESAT-6-like_sf"/>
</dbReference>
<feature type="coiled-coil region" evidence="1">
    <location>
        <begin position="85"/>
        <end position="130"/>
    </location>
</feature>
<dbReference type="EMBL" id="QPJC01000007">
    <property type="protein sequence ID" value="RCW43123.1"/>
    <property type="molecule type" value="Genomic_DNA"/>
</dbReference>
<dbReference type="Pfam" id="PF21725">
    <property type="entry name" value="T7SS_signal"/>
    <property type="match status" value="1"/>
</dbReference>
<accession>A0A368VUI9</accession>
<reference evidence="3 4" key="1">
    <citation type="submission" date="2018-07" db="EMBL/GenBank/DDBJ databases">
        <title>Genomic Encyclopedia of Type Strains, Phase III (KMG-III): the genomes of soil and plant-associated and newly described type strains.</title>
        <authorList>
            <person name="Whitman W."/>
        </authorList>
    </citation>
    <scope>NUCLEOTIDE SEQUENCE [LARGE SCALE GENOMIC DNA]</scope>
    <source>
        <strain evidence="3 4">CECT 8575</strain>
    </source>
</reference>
<dbReference type="RefSeq" id="WP_114453354.1">
    <property type="nucleotide sequence ID" value="NZ_QPJC01000007.1"/>
</dbReference>
<dbReference type="SUPFAM" id="SSF140453">
    <property type="entry name" value="EsxAB dimer-like"/>
    <property type="match status" value="1"/>
</dbReference>